<reference evidence="9 10" key="1">
    <citation type="submission" date="2020-08" db="EMBL/GenBank/DDBJ databases">
        <title>Sequencing the genomes of 1000 actinobacteria strains.</title>
        <authorList>
            <person name="Klenk H.-P."/>
        </authorList>
    </citation>
    <scope>NUCLEOTIDE SEQUENCE [LARGE SCALE GENOMIC DNA]</scope>
    <source>
        <strain evidence="9 10">DSM 43851</strain>
    </source>
</reference>
<evidence type="ECO:0000256" key="7">
    <source>
        <dbReference type="SAM" id="Phobius"/>
    </source>
</evidence>
<keyword evidence="10" id="KW-1185">Reference proteome</keyword>
<feature type="transmembrane region" description="Helical" evidence="7">
    <location>
        <begin position="83"/>
        <end position="100"/>
    </location>
</feature>
<dbReference type="GO" id="GO:0005886">
    <property type="term" value="C:plasma membrane"/>
    <property type="evidence" value="ECO:0007669"/>
    <property type="project" value="UniProtKB-SubCell"/>
</dbReference>
<comment type="subcellular location">
    <subcellularLocation>
        <location evidence="1">Cell membrane</location>
        <topology evidence="1">Multi-pass membrane protein</topology>
    </subcellularLocation>
</comment>
<keyword evidence="5 7" id="KW-0472">Membrane</keyword>
<evidence type="ECO:0000256" key="6">
    <source>
        <dbReference type="ARBA" id="ARBA00043993"/>
    </source>
</evidence>
<feature type="transmembrane region" description="Helical" evidence="7">
    <location>
        <begin position="468"/>
        <end position="486"/>
    </location>
</feature>
<comment type="caution">
    <text evidence="9">The sequence shown here is derived from an EMBL/GenBank/DDBJ whole genome shotgun (WGS) entry which is preliminary data.</text>
</comment>
<feature type="transmembrane region" description="Helical" evidence="7">
    <location>
        <begin position="50"/>
        <end position="71"/>
    </location>
</feature>
<feature type="transmembrane region" description="Helical" evidence="7">
    <location>
        <begin position="155"/>
        <end position="174"/>
    </location>
</feature>
<dbReference type="RefSeq" id="WP_184858328.1">
    <property type="nucleotide sequence ID" value="NZ_BAAAWY010000002.1"/>
</dbReference>
<keyword evidence="2" id="KW-1003">Cell membrane</keyword>
<organism evidence="9 10">
    <name type="scientific">Kutzneria kofuensis</name>
    <dbReference type="NCBI Taxonomy" id="103725"/>
    <lineage>
        <taxon>Bacteria</taxon>
        <taxon>Bacillati</taxon>
        <taxon>Actinomycetota</taxon>
        <taxon>Actinomycetes</taxon>
        <taxon>Pseudonocardiales</taxon>
        <taxon>Pseudonocardiaceae</taxon>
        <taxon>Kutzneria</taxon>
    </lineage>
</organism>
<dbReference type="SUPFAM" id="SSF49478">
    <property type="entry name" value="Cna protein B-type domain"/>
    <property type="match status" value="1"/>
</dbReference>
<evidence type="ECO:0000256" key="4">
    <source>
        <dbReference type="ARBA" id="ARBA00022989"/>
    </source>
</evidence>
<feature type="transmembrane region" description="Helical" evidence="7">
    <location>
        <begin position="21"/>
        <end position="44"/>
    </location>
</feature>
<feature type="transmembrane region" description="Helical" evidence="7">
    <location>
        <begin position="106"/>
        <end position="121"/>
    </location>
</feature>
<proteinExistence type="inferred from homology"/>
<dbReference type="Proteomes" id="UP000585638">
    <property type="component" value="Unassembled WGS sequence"/>
</dbReference>
<dbReference type="AlphaFoldDB" id="A0A7W9KBB2"/>
<evidence type="ECO:0000256" key="2">
    <source>
        <dbReference type="ARBA" id="ARBA00022475"/>
    </source>
</evidence>
<dbReference type="EMBL" id="JACHIR010000001">
    <property type="protein sequence ID" value="MBB5889454.1"/>
    <property type="molecule type" value="Genomic_DNA"/>
</dbReference>
<dbReference type="Pfam" id="PF13620">
    <property type="entry name" value="CarboxypepD_reg"/>
    <property type="match status" value="1"/>
</dbReference>
<evidence type="ECO:0000259" key="8">
    <source>
        <dbReference type="Pfam" id="PF13515"/>
    </source>
</evidence>
<gene>
    <name evidence="9" type="ORF">BJ998_000650</name>
</gene>
<name>A0A7W9KBB2_9PSEU</name>
<evidence type="ECO:0000256" key="3">
    <source>
        <dbReference type="ARBA" id="ARBA00022692"/>
    </source>
</evidence>
<accession>A0A7W9KBB2</accession>
<dbReference type="PANTHER" id="PTHR30509">
    <property type="entry name" value="P-HYDROXYBENZOIC ACID EFFLUX PUMP SUBUNIT-RELATED"/>
    <property type="match status" value="1"/>
</dbReference>
<comment type="similarity">
    <text evidence="6">Belongs to the YccS/YhfK family.</text>
</comment>
<feature type="transmembrane region" description="Helical" evidence="7">
    <location>
        <begin position="375"/>
        <end position="392"/>
    </location>
</feature>
<keyword evidence="3 7" id="KW-0812">Transmembrane</keyword>
<feature type="transmembrane region" description="Helical" evidence="7">
    <location>
        <begin position="398"/>
        <end position="417"/>
    </location>
</feature>
<keyword evidence="4 7" id="KW-1133">Transmembrane helix</keyword>
<feature type="transmembrane region" description="Helical" evidence="7">
    <location>
        <begin position="128"/>
        <end position="149"/>
    </location>
</feature>
<dbReference type="Pfam" id="PF13515">
    <property type="entry name" value="FUSC_2"/>
    <property type="match status" value="1"/>
</dbReference>
<dbReference type="PANTHER" id="PTHR30509:SF9">
    <property type="entry name" value="MULTIDRUG RESISTANCE PROTEIN MDTO"/>
    <property type="match status" value="1"/>
</dbReference>
<evidence type="ECO:0000313" key="9">
    <source>
        <dbReference type="EMBL" id="MBB5889454.1"/>
    </source>
</evidence>
<sequence length="759" mass="80070">MTLALSEVRDRVVGSDPGLSRLWSAASATFAMASGLAVEYGFALVTGADAMGTLIAMLLGAVVAMMGAMALGSGSAWAKTRTAALFPVAFGVGMVAGALVGDNTDLMLAVFVAVMFAAVYVRRFGVDYFFYGFMGWMGYFFAAFLHTTLAMLPGLLVTVIVATAWVLLLSITVLRVNSAKTLARVVRAFDARARAVARATADLLSCTDSRRIDRLRRRLHARLAGVTEAALMVEGWSAEPGALPADASPSRLRRKLIDAQHALDQLVTSAEALVGTDKARAAAWVADRLARRDDERAVQLARALPDEHFAVAVTEFVAVASGSDDTTDDVLDEFEPSISLAFGALPGSPAVAKDVPARGGHWNPLARLDMTTRQAIQVAVAGALAIIAGEALSPARYYWAVIAAFVMFAGTATRTETFVKGFNRVAGTMLGLVASVLFAELTAGSTAGVLAVIIGSMFLGFYLLRVSYLYMIFFVTVMVGQLYSVLHEFSTDLLLLRLEETAVGAVIGFLVALVVTPLSTKDTVRSARDAVLTALAELLDAAAERRDLDAVSRVLDTRLWQLALVARPLTRPVLGGTMSPQTRHRLALYASLGMHARALRRPDPQLAPACRSLADAVRQLIASPVGAVQPAAEGPLAAADAALFAPGVPASRPLIHLRHVLRELSGIPLGGGAVAGATRPHAVLSVLDGDGRMVAATTADAHGRYHITGLPPGSLTVVATAYPPTAHRIRLRTSQVARLDVTLGCACRRDPSTTQPSTA</sequence>
<feature type="transmembrane region" description="Helical" evidence="7">
    <location>
        <begin position="429"/>
        <end position="462"/>
    </location>
</feature>
<feature type="domain" description="Integral membrane bound transporter" evidence="8">
    <location>
        <begin position="384"/>
        <end position="511"/>
    </location>
</feature>
<feature type="transmembrane region" description="Helical" evidence="7">
    <location>
        <begin position="498"/>
        <end position="518"/>
    </location>
</feature>
<evidence type="ECO:0000256" key="5">
    <source>
        <dbReference type="ARBA" id="ARBA00023136"/>
    </source>
</evidence>
<evidence type="ECO:0000256" key="1">
    <source>
        <dbReference type="ARBA" id="ARBA00004651"/>
    </source>
</evidence>
<protein>
    <recommendedName>
        <fullName evidence="8">Integral membrane bound transporter domain-containing protein</fullName>
    </recommendedName>
</protein>
<evidence type="ECO:0000313" key="10">
    <source>
        <dbReference type="Proteomes" id="UP000585638"/>
    </source>
</evidence>
<dbReference type="InterPro" id="IPR049453">
    <property type="entry name" value="Memb_transporter_dom"/>
</dbReference>